<dbReference type="RefSeq" id="WP_200271724.1">
    <property type="nucleotide sequence ID" value="NZ_JAENIJ010000022.1"/>
</dbReference>
<comment type="caution">
    <text evidence="1">The sequence shown here is derived from an EMBL/GenBank/DDBJ whole genome shotgun (WGS) entry which is preliminary data.</text>
</comment>
<keyword evidence="2" id="KW-1185">Reference proteome</keyword>
<evidence type="ECO:0000313" key="2">
    <source>
        <dbReference type="Proteomes" id="UP000603141"/>
    </source>
</evidence>
<name>A0A934VX64_9BACT</name>
<reference evidence="1" key="1">
    <citation type="submission" date="2021-01" db="EMBL/GenBank/DDBJ databases">
        <title>Modified the classification status of verrucomicrobia.</title>
        <authorList>
            <person name="Feng X."/>
        </authorList>
    </citation>
    <scope>NUCLEOTIDE SEQUENCE</scope>
    <source>
        <strain evidence="1">KCTC 22041</strain>
    </source>
</reference>
<dbReference type="EMBL" id="JAENIJ010000022">
    <property type="protein sequence ID" value="MBK1883508.1"/>
    <property type="molecule type" value="Genomic_DNA"/>
</dbReference>
<dbReference type="AlphaFoldDB" id="A0A934VX64"/>
<accession>A0A934VX64</accession>
<organism evidence="1 2">
    <name type="scientific">Luteolibacter pohnpeiensis</name>
    <dbReference type="NCBI Taxonomy" id="454153"/>
    <lineage>
        <taxon>Bacteria</taxon>
        <taxon>Pseudomonadati</taxon>
        <taxon>Verrucomicrobiota</taxon>
        <taxon>Verrucomicrobiia</taxon>
        <taxon>Verrucomicrobiales</taxon>
        <taxon>Verrucomicrobiaceae</taxon>
        <taxon>Luteolibacter</taxon>
    </lineage>
</organism>
<gene>
    <name evidence="1" type="ORF">JIN85_13860</name>
</gene>
<proteinExistence type="predicted"/>
<protein>
    <submittedName>
        <fullName evidence="1">Uncharacterized protein</fullName>
    </submittedName>
</protein>
<sequence>MKLHLFIPPAISLLIAGWWLIPQAKEITHLESTVAHLTKTARPDRTHPNPPTHDLRDWKKSAVRLSNELSDQQRKEFDGQLKVMSRRDLLAVLLEMEATELSEAEKSLARSYLRQLFSLDPQLTFDQFGGHLFDQTKLFATSLRFCFGGWAKSDPASATAWLDQQIVDGKFESQNPSHDFLRRILENHIFHGLLVTHPQQAAARLESYTHEQRKFILSSFYQVPEDEQIGYATLIRSSFSPEDATVAFSHFIEPYAIGPQLSKSKIYEQATAAMNRIDASPAERETMIQAAIPHTFRDIADQGTVTIGDLDEFRQWCDAEAPAITAKLTGEVLAAAVTRSENLHYAEAAEMIMSYHQSDPSDETITRFLEGESTPDYPEIATQLAGLISDESLRREWIERLQPDSSH</sequence>
<dbReference type="Proteomes" id="UP000603141">
    <property type="component" value="Unassembled WGS sequence"/>
</dbReference>
<evidence type="ECO:0000313" key="1">
    <source>
        <dbReference type="EMBL" id="MBK1883508.1"/>
    </source>
</evidence>